<proteinExistence type="predicted"/>
<dbReference type="InterPro" id="IPR025731">
    <property type="entry name" value="YecR-like"/>
</dbReference>
<dbReference type="PROSITE" id="PS51257">
    <property type="entry name" value="PROKAR_LIPOPROTEIN"/>
    <property type="match status" value="1"/>
</dbReference>
<name>A0A1V2N7T1_9HYPH</name>
<sequence>MSYSSRSILTIISIISLLQGCFYPPRVHSLGGSKADGIITFGYQSNIFTAELIPEQLEVAKQSAIKRCQLWGYKNAKPFTGLTSQCENRNKDGYCIESSTKINFQCYDK</sequence>
<comment type="caution">
    <text evidence="1">The sequence shown here is derived from an EMBL/GenBank/DDBJ whole genome shotgun (WGS) entry which is preliminary data.</text>
</comment>
<accession>A0A1V2N7T1</accession>
<evidence type="ECO:0000313" key="2">
    <source>
        <dbReference type="Proteomes" id="UP000189542"/>
    </source>
</evidence>
<gene>
    <name evidence="1" type="ORF">AYO25_04805</name>
</gene>
<dbReference type="Pfam" id="PF13992">
    <property type="entry name" value="YecR"/>
    <property type="match status" value="1"/>
</dbReference>
<dbReference type="EMBL" id="LVWB01000013">
    <property type="protein sequence ID" value="ONI58872.1"/>
    <property type="molecule type" value="Genomic_DNA"/>
</dbReference>
<reference evidence="1 2" key="1">
    <citation type="journal article" date="2017" name="PLoS ONE">
        <title>Genomic sequence of 'Candidatus Liberibacter solanacearum' haplotype C and its comparison with haplotype A and B genomes.</title>
        <authorList>
            <person name="Wang J."/>
            <person name="Haapalainen M."/>
            <person name="Schott T."/>
            <person name="Thompson S.M."/>
            <person name="Smith G.R."/>
            <person name="Nissinen A.I."/>
            <person name="Pirhonen M."/>
        </authorList>
    </citation>
    <scope>NUCLEOTIDE SEQUENCE [LARGE SCALE GENOMIC DNA]</scope>
    <source>
        <strain evidence="1 2">FIN111</strain>
    </source>
</reference>
<organism evidence="1 2">
    <name type="scientific">Candidatus Liberibacter solanacearum</name>
    <dbReference type="NCBI Taxonomy" id="556287"/>
    <lineage>
        <taxon>Bacteria</taxon>
        <taxon>Pseudomonadati</taxon>
        <taxon>Pseudomonadota</taxon>
        <taxon>Alphaproteobacteria</taxon>
        <taxon>Hyphomicrobiales</taxon>
        <taxon>Rhizobiaceae</taxon>
        <taxon>Liberibacter</taxon>
    </lineage>
</organism>
<evidence type="ECO:0000313" key="1">
    <source>
        <dbReference type="EMBL" id="ONI58872.1"/>
    </source>
</evidence>
<protein>
    <recommendedName>
        <fullName evidence="3">Lipoprotein</fullName>
    </recommendedName>
</protein>
<dbReference type="Proteomes" id="UP000189542">
    <property type="component" value="Unassembled WGS sequence"/>
</dbReference>
<dbReference type="OrthoDB" id="8607336at2"/>
<dbReference type="RefSeq" id="WP_076969703.1">
    <property type="nucleotide sequence ID" value="NZ_LVWB01000013.1"/>
</dbReference>
<dbReference type="AlphaFoldDB" id="A0A1V2N7T1"/>
<evidence type="ECO:0008006" key="3">
    <source>
        <dbReference type="Google" id="ProtNLM"/>
    </source>
</evidence>